<dbReference type="Proteomes" id="UP000565205">
    <property type="component" value="Unassembled WGS sequence"/>
</dbReference>
<comment type="caution">
    <text evidence="3">The sequence shown here is derived from an EMBL/GenBank/DDBJ whole genome shotgun (WGS) entry which is preliminary data.</text>
</comment>
<reference evidence="3 5" key="1">
    <citation type="submission" date="2020-06" db="EMBL/GenBank/DDBJ databases">
        <title>Description of novel acetic acid bacteria.</title>
        <authorList>
            <person name="Sombolestani A."/>
        </authorList>
    </citation>
    <scope>NUCLEOTIDE SEQUENCE [LARGE SCALE GENOMIC DNA]</scope>
    <source>
        <strain evidence="3 5">LMG 26838</strain>
    </source>
</reference>
<evidence type="ECO:0008006" key="6">
    <source>
        <dbReference type="Google" id="ProtNLM"/>
    </source>
</evidence>
<evidence type="ECO:0000313" key="5">
    <source>
        <dbReference type="Proteomes" id="UP000565205"/>
    </source>
</evidence>
<protein>
    <recommendedName>
        <fullName evidence="6">Lipoprotein</fullName>
    </recommendedName>
</protein>
<evidence type="ECO:0000313" key="2">
    <source>
        <dbReference type="EMBL" id="MBB3172933.1"/>
    </source>
</evidence>
<feature type="chain" id="PRO_5036418696" description="Lipoprotein" evidence="1">
    <location>
        <begin position="29"/>
        <end position="153"/>
    </location>
</feature>
<dbReference type="PROSITE" id="PS51257">
    <property type="entry name" value="PROKAR_LIPOPROTEIN"/>
    <property type="match status" value="1"/>
</dbReference>
<reference evidence="2 4" key="2">
    <citation type="submission" date="2020-08" db="EMBL/GenBank/DDBJ databases">
        <title>Genomic Encyclopedia of Type Strains, Phase III (KMG-III): the genomes of soil and plant-associated and newly described type strains.</title>
        <authorList>
            <person name="Whitman W."/>
        </authorList>
    </citation>
    <scope>NUCLEOTIDE SEQUENCE [LARGE SCALE GENOMIC DNA]</scope>
    <source>
        <strain evidence="2 4">CECT 8088</strain>
    </source>
</reference>
<sequence>MSSPRLHPIAVACGLSLAGWLACTPALAAQFSIVDQRGEGEISERTRFYIDGVLVAQAQLGDRQNETVMQVTVPDRDHYEYSLCGSVTIQNPGGTETHEVNASGILRHPDGHRFEAMGTENYNGFYLVDRTDPTSGSVENRAIRSLACASPSS</sequence>
<dbReference type="RefSeq" id="WP_176626525.1">
    <property type="nucleotide sequence ID" value="NZ_JABXXQ010000550.1"/>
</dbReference>
<dbReference type="Proteomes" id="UP000557688">
    <property type="component" value="Unassembled WGS sequence"/>
</dbReference>
<keyword evidence="4" id="KW-1185">Reference proteome</keyword>
<proteinExistence type="predicted"/>
<evidence type="ECO:0000313" key="4">
    <source>
        <dbReference type="Proteomes" id="UP000557688"/>
    </source>
</evidence>
<feature type="signal peptide" evidence="1">
    <location>
        <begin position="1"/>
        <end position="28"/>
    </location>
</feature>
<name>A0A850NWI6_9PROT</name>
<dbReference type="EMBL" id="JABXXQ010000550">
    <property type="protein sequence ID" value="NVN31915.1"/>
    <property type="molecule type" value="Genomic_DNA"/>
</dbReference>
<evidence type="ECO:0000256" key="1">
    <source>
        <dbReference type="SAM" id="SignalP"/>
    </source>
</evidence>
<organism evidence="3 5">
    <name type="scientific">Endobacter medicaginis</name>
    <dbReference type="NCBI Taxonomy" id="1181271"/>
    <lineage>
        <taxon>Bacteria</taxon>
        <taxon>Pseudomonadati</taxon>
        <taxon>Pseudomonadota</taxon>
        <taxon>Alphaproteobacteria</taxon>
        <taxon>Acetobacterales</taxon>
        <taxon>Acetobacteraceae</taxon>
        <taxon>Endobacter</taxon>
    </lineage>
</organism>
<dbReference type="EMBL" id="JACHXV010000002">
    <property type="protein sequence ID" value="MBB3172933.1"/>
    <property type="molecule type" value="Genomic_DNA"/>
</dbReference>
<accession>A0A850NWI6</accession>
<evidence type="ECO:0000313" key="3">
    <source>
        <dbReference type="EMBL" id="NVN31915.1"/>
    </source>
</evidence>
<keyword evidence="1" id="KW-0732">Signal</keyword>
<gene>
    <name evidence="2" type="ORF">FHR90_000747</name>
    <name evidence="3" type="ORF">HUK83_16440</name>
</gene>
<dbReference type="AlphaFoldDB" id="A0A850NWI6"/>